<evidence type="ECO:0000256" key="2">
    <source>
        <dbReference type="ARBA" id="ARBA00022676"/>
    </source>
</evidence>
<gene>
    <name evidence="6" type="ORF">RPE78_16580</name>
</gene>
<evidence type="ECO:0000259" key="5">
    <source>
        <dbReference type="Pfam" id="PF12000"/>
    </source>
</evidence>
<dbReference type="InterPro" id="IPR022623">
    <property type="entry name" value="Glyco_trans_4"/>
</dbReference>
<feature type="domain" description="Glycosyl transferase family 1" evidence="4">
    <location>
        <begin position="216"/>
        <end position="382"/>
    </location>
</feature>
<dbReference type="EMBL" id="CP135445">
    <property type="protein sequence ID" value="WRY35837.1"/>
    <property type="molecule type" value="Genomic_DNA"/>
</dbReference>
<proteinExistence type="inferred from homology"/>
<keyword evidence="2 6" id="KW-0328">Glycosyltransferase</keyword>
<dbReference type="Proteomes" id="UP001623290">
    <property type="component" value="Plasmid unnamed2"/>
</dbReference>
<dbReference type="Pfam" id="PF00534">
    <property type="entry name" value="Glycos_transf_1"/>
    <property type="match status" value="1"/>
</dbReference>
<sequence length="419" mass="47827">MADGPRILLLHRNQPAQFEFFGRWLARRGWQVTYIHAGAASDSTDALGIRTLRFPVAAMERPETDFRYALDYAAATAMGAAVLFEHLRNHEGYRPDVVMAHAGWGIGLGVRQIWPQTRYIAYHEWYYTDLDWTTGRIERPSTPPVAMTNRMRNLPISAEFDSADANWCPTQFQANRFPPPLRQQISVLADGVDCRFHHPDPTAKMDFDWLSLPDRPKLLTYATRGLEPLRGFPQFMMALARLQKQRQDFHTVVLAQDSVSYGPRLPEGESWGKRALAALDLDRSRLHLESMKPRSDYLRTLQASSAHIYFTEPFVTSWSLSEALASGCLVIGSRTGPVMELVEDMQTGILVDMDDPEEVSDMIGWVFDHPEEAQAIRRRARQQMLDLYDSEAVFRRKEALLRQMISRVADTTGPYQPVL</sequence>
<evidence type="ECO:0000313" key="6">
    <source>
        <dbReference type="EMBL" id="WRY35837.1"/>
    </source>
</evidence>
<evidence type="ECO:0000313" key="7">
    <source>
        <dbReference type="Proteomes" id="UP001623290"/>
    </source>
</evidence>
<name>A0ABZ1E480_9RHOB</name>
<dbReference type="Pfam" id="PF12000">
    <property type="entry name" value="Glyco_trans_4_3"/>
    <property type="match status" value="1"/>
</dbReference>
<dbReference type="Gene3D" id="3.40.50.2000">
    <property type="entry name" value="Glycogen Phosphorylase B"/>
    <property type="match status" value="2"/>
</dbReference>
<dbReference type="SUPFAM" id="SSF53756">
    <property type="entry name" value="UDP-Glycosyltransferase/glycogen phosphorylase"/>
    <property type="match status" value="1"/>
</dbReference>
<comment type="similarity">
    <text evidence="1">Belongs to the glycosyltransferase group 1 family. Glycosyltransferase 4 subfamily.</text>
</comment>
<geneLocation type="plasmid" evidence="6 7">
    <name>unnamed2</name>
</geneLocation>
<keyword evidence="6" id="KW-0614">Plasmid</keyword>
<keyword evidence="7" id="KW-1185">Reference proteome</keyword>
<dbReference type="PANTHER" id="PTHR12526">
    <property type="entry name" value="GLYCOSYLTRANSFERASE"/>
    <property type="match status" value="1"/>
</dbReference>
<evidence type="ECO:0000259" key="4">
    <source>
        <dbReference type="Pfam" id="PF00534"/>
    </source>
</evidence>
<evidence type="ECO:0000256" key="3">
    <source>
        <dbReference type="ARBA" id="ARBA00022679"/>
    </source>
</evidence>
<dbReference type="PANTHER" id="PTHR12526:SF640">
    <property type="entry name" value="COLANIC ACID BIOSYNTHESIS GLYCOSYLTRANSFERASE WCAL-RELATED"/>
    <property type="match status" value="1"/>
</dbReference>
<dbReference type="GO" id="GO:0016757">
    <property type="term" value="F:glycosyltransferase activity"/>
    <property type="evidence" value="ECO:0007669"/>
    <property type="project" value="UniProtKB-KW"/>
</dbReference>
<dbReference type="InterPro" id="IPR001296">
    <property type="entry name" value="Glyco_trans_1"/>
</dbReference>
<keyword evidence="3 6" id="KW-0808">Transferase</keyword>
<protein>
    <submittedName>
        <fullName evidence="6">Glycosyltransferase</fullName>
        <ecNumber evidence="6">2.4.-.-</ecNumber>
    </submittedName>
</protein>
<feature type="domain" description="Glycosyl transferase family 4" evidence="5">
    <location>
        <begin position="30"/>
        <end position="195"/>
    </location>
</feature>
<dbReference type="RefSeq" id="WP_330629587.1">
    <property type="nucleotide sequence ID" value="NZ_CP135445.1"/>
</dbReference>
<reference evidence="6 7" key="1">
    <citation type="submission" date="2023-09" db="EMBL/GenBank/DDBJ databases">
        <title>Thioclava shenzhenensis sp. nov., a multidrug resistant bacteria-antagonizing species isolated from coastal seawater.</title>
        <authorList>
            <person name="Long M."/>
        </authorList>
    </citation>
    <scope>NUCLEOTIDE SEQUENCE [LARGE SCALE GENOMIC DNA]</scope>
    <source>
        <strain evidence="6 7">FTW29</strain>
        <plasmid evidence="6 7">unnamed2</plasmid>
    </source>
</reference>
<evidence type="ECO:0000256" key="1">
    <source>
        <dbReference type="ARBA" id="ARBA00009481"/>
    </source>
</evidence>
<accession>A0ABZ1E480</accession>
<dbReference type="EC" id="2.4.-.-" evidence="6"/>
<organism evidence="6 7">
    <name type="scientific">Thioclava litoralis</name>
    <dbReference type="NCBI Taxonomy" id="3076557"/>
    <lineage>
        <taxon>Bacteria</taxon>
        <taxon>Pseudomonadati</taxon>
        <taxon>Pseudomonadota</taxon>
        <taxon>Alphaproteobacteria</taxon>
        <taxon>Rhodobacterales</taxon>
        <taxon>Paracoccaceae</taxon>
        <taxon>Thioclava</taxon>
    </lineage>
</organism>